<dbReference type="AlphaFoldDB" id="F7X7T9"/>
<dbReference type="PATRIC" id="fig|707241.3.peg.248"/>
<dbReference type="KEGG" id="smx:SM11_chr0246"/>
<dbReference type="EMBL" id="CP001830">
    <property type="protein sequence ID" value="AEH77529.1"/>
    <property type="molecule type" value="Genomic_DNA"/>
</dbReference>
<dbReference type="HOGENOM" id="CLU_1019017_0_0_5"/>
<name>F7X7T9_SINMM</name>
<evidence type="ECO:0000313" key="2">
    <source>
        <dbReference type="Proteomes" id="UP000009045"/>
    </source>
</evidence>
<proteinExistence type="predicted"/>
<protein>
    <submittedName>
        <fullName evidence="1">ATPase-like protein</fullName>
    </submittedName>
</protein>
<dbReference type="SUPFAM" id="SSF52540">
    <property type="entry name" value="P-loop containing nucleoside triphosphate hydrolases"/>
    <property type="match status" value="1"/>
</dbReference>
<dbReference type="Gene3D" id="3.40.50.300">
    <property type="entry name" value="P-loop containing nucleotide triphosphate hydrolases"/>
    <property type="match status" value="1"/>
</dbReference>
<accession>F7X7T9</accession>
<evidence type="ECO:0000313" key="1">
    <source>
        <dbReference type="EMBL" id="AEH77529.1"/>
    </source>
</evidence>
<reference evidence="1 2" key="1">
    <citation type="journal article" date="2011" name="J. Biotechnol.">
        <title>The complete genome sequence of the dominant Sinorhizobium meliloti field isolate SM11 extends the S. meliloti pan-genome.</title>
        <authorList>
            <person name="Schneiker-Bekel S."/>
            <person name="Wibberg D."/>
            <person name="Bekel T."/>
            <person name="Blom J."/>
            <person name="Linke B."/>
            <person name="Neuweger H."/>
            <person name="Stiens M."/>
            <person name="Vorholter F.J."/>
            <person name="Weidner S."/>
            <person name="Goesmann A."/>
            <person name="Puhler A."/>
            <person name="Schluter A."/>
        </authorList>
    </citation>
    <scope>NUCLEOTIDE SEQUENCE [LARGE SCALE GENOMIC DNA]</scope>
    <source>
        <strain evidence="1 2">SM11</strain>
    </source>
</reference>
<sequence>MRQEGRDFRVCEPMVADMLAAIRENRIDVIVVDPFVSTHEVPENDNNLIQRVAKAWRRVADEGNCSVELIHHVTKGNLEITADSARGGGALKDAARSVRTINAMTREEADKAGLDDPRGYFRVDFGKFNMVAAGNSQWRHFVSVPLMNGQGLVKTGDEIGVVEAWRWPSRDAVAMRAAAERASLVADVPAETLAGLKARLGASDFKASDQANNWAGKLVGEFFDLDVQDKDSRRQVKAMLAAWIDAGELEIVQIQDAYRRVSPHIKPVAAPPR</sequence>
<dbReference type="Proteomes" id="UP000009045">
    <property type="component" value="Chromosome"/>
</dbReference>
<dbReference type="Pfam" id="PF13481">
    <property type="entry name" value="AAA_25"/>
    <property type="match status" value="1"/>
</dbReference>
<dbReference type="InterPro" id="IPR027417">
    <property type="entry name" value="P-loop_NTPase"/>
</dbReference>
<gene>
    <name evidence="1" type="primary">repA</name>
    <name evidence="1" type="ordered locus">SM11_chr0246</name>
</gene>
<organism evidence="1 2">
    <name type="scientific">Sinorhizobium meliloti (strain SM11)</name>
    <dbReference type="NCBI Taxonomy" id="707241"/>
    <lineage>
        <taxon>Bacteria</taxon>
        <taxon>Pseudomonadati</taxon>
        <taxon>Pseudomonadota</taxon>
        <taxon>Alphaproteobacteria</taxon>
        <taxon>Hyphomicrobiales</taxon>
        <taxon>Rhizobiaceae</taxon>
        <taxon>Sinorhizobium/Ensifer group</taxon>
        <taxon>Sinorhizobium</taxon>
    </lineage>
</organism>